<gene>
    <name evidence="2" type="ORF">FCN18_34960</name>
</gene>
<dbReference type="Gene3D" id="3.30.1330.40">
    <property type="entry name" value="RutC-like"/>
    <property type="match status" value="1"/>
</dbReference>
<dbReference type="InterPro" id="IPR006175">
    <property type="entry name" value="YjgF/YER057c/UK114"/>
</dbReference>
<dbReference type="SUPFAM" id="SSF55298">
    <property type="entry name" value="YjgF-like"/>
    <property type="match status" value="1"/>
</dbReference>
<dbReference type="Proteomes" id="UP000309992">
    <property type="component" value="Unassembled WGS sequence"/>
</dbReference>
<dbReference type="InterPro" id="IPR035959">
    <property type="entry name" value="RutC-like_sf"/>
</dbReference>
<dbReference type="EMBL" id="SWMS01000035">
    <property type="protein sequence ID" value="TKG60632.1"/>
    <property type="molecule type" value="Genomic_DNA"/>
</dbReference>
<evidence type="ECO:0000313" key="2">
    <source>
        <dbReference type="EMBL" id="TKG60632.1"/>
    </source>
</evidence>
<sequence length="195" mass="20580">MRRSKSSRAPRTFPISRPGCGPVAGPPRNATRCCTTTCGLSSTACSTTTNPAPGRPAPATTTEWESTMRTDIDLGTAKGAYTPLVVAGDFLYVSGQGGFDQDFAIVPGGIEAETVTALGNLERVLAAADATLDDLVAVTCYLADIGDWAAMDAAYRRYFGDRRLPTRTTVAVAALPFGLRLEITATAYRPRPGTR</sequence>
<reference evidence="2 3" key="1">
    <citation type="journal article" date="2015" name="Antonie Van Leeuwenhoek">
        <title>Prauserella endophytica sp. nov., an endophytic actinobacterium isolated from Tamarix taklamakanensis.</title>
        <authorList>
            <person name="Liu J.M."/>
            <person name="Habden X."/>
            <person name="Guo L."/>
            <person name="Tuo L."/>
            <person name="Jiang Z.K."/>
            <person name="Liu S.W."/>
            <person name="Liu X.F."/>
            <person name="Chen L."/>
            <person name="Li R.F."/>
            <person name="Zhang Y.Q."/>
            <person name="Sun C.H."/>
        </authorList>
    </citation>
    <scope>NUCLEOTIDE SEQUENCE [LARGE SCALE GENOMIC DNA]</scope>
    <source>
        <strain evidence="2 3">CGMCC 4.7182</strain>
    </source>
</reference>
<dbReference type="Pfam" id="PF01042">
    <property type="entry name" value="Ribonuc_L-PSP"/>
    <property type="match status" value="1"/>
</dbReference>
<accession>A0ABY2RU16</accession>
<organism evidence="2 3">
    <name type="scientific">Prauserella endophytica</name>
    <dbReference type="NCBI Taxonomy" id="1592324"/>
    <lineage>
        <taxon>Bacteria</taxon>
        <taxon>Bacillati</taxon>
        <taxon>Actinomycetota</taxon>
        <taxon>Actinomycetes</taxon>
        <taxon>Pseudonocardiales</taxon>
        <taxon>Pseudonocardiaceae</taxon>
        <taxon>Prauserella</taxon>
        <taxon>Prauserella coralliicola group</taxon>
    </lineage>
</organism>
<proteinExistence type="predicted"/>
<dbReference type="CDD" id="cd00448">
    <property type="entry name" value="YjgF_YER057c_UK114_family"/>
    <property type="match status" value="1"/>
</dbReference>
<dbReference type="PANTHER" id="PTHR11803:SF39">
    <property type="entry name" value="2-IMINOBUTANOATE_2-IMINOPROPANOATE DEAMINASE"/>
    <property type="match status" value="1"/>
</dbReference>
<evidence type="ECO:0000313" key="3">
    <source>
        <dbReference type="Proteomes" id="UP000309992"/>
    </source>
</evidence>
<dbReference type="PANTHER" id="PTHR11803">
    <property type="entry name" value="2-IMINOBUTANOATE/2-IMINOPROPANOATE DEAMINASE RIDA"/>
    <property type="match status" value="1"/>
</dbReference>
<comment type="caution">
    <text evidence="2">The sequence shown here is derived from an EMBL/GenBank/DDBJ whole genome shotgun (WGS) entry which is preliminary data.</text>
</comment>
<name>A0ABY2RU16_9PSEU</name>
<feature type="region of interest" description="Disordered" evidence="1">
    <location>
        <begin position="1"/>
        <end position="22"/>
    </location>
</feature>
<keyword evidence="3" id="KW-1185">Reference proteome</keyword>
<evidence type="ECO:0000256" key="1">
    <source>
        <dbReference type="SAM" id="MobiDB-lite"/>
    </source>
</evidence>
<protein>
    <submittedName>
        <fullName evidence="2">RidA family protein</fullName>
    </submittedName>
</protein>